<keyword evidence="3" id="KW-1185">Reference proteome</keyword>
<feature type="compositionally biased region" description="Polar residues" evidence="1">
    <location>
        <begin position="405"/>
        <end position="414"/>
    </location>
</feature>
<evidence type="ECO:0000313" key="2">
    <source>
        <dbReference type="EMBL" id="MBT9316097.1"/>
    </source>
</evidence>
<sequence>MTIQRQYVLPNCSLVLEGLSADASNVLSILANAEFKIVGLEKPLAGGSEFFRALVDAIGAYCQRLLSGLDHPDHISSQSSLVSVEPDEGQYHRLLIKPDVLEDLADSSEKSAPQTIRLSTVQLFDMAEAIDQFHADAQTLPDFSVNLAPLPRKYVRASEPLAQRAIPPLLGFGTLAVAALGLFFLPVPELVEPEALEQQTTSALEETLGNEPATDNPDETEPEAAENAAAGSEAEATESSPLINTAITDSTQLEALQQQVQQQLSSSSVGSEDSPFEQPLRYQISVAENGDIVGYNPLDEVSLENIDTTPLPSLTYIPVNNAAVGPMAQFDVTFVPDGTVEVVSDQVVTPTAVPPATVNPDAEASESIESVTPESITPEVESSDAAGEKVVPSEASGEGADTTEEASTASQTNADAADSDIKTSATAGKLENFIATPIRDVDRIYELNQGLRRTIIDNRDSDWSGPDIRYRVRLDEEGNITGYEADDAAAEQYADELKFSNLVKTVPAENPQLDFLVVISAANVVEVNPWDGWP</sequence>
<dbReference type="InterPro" id="IPR025569">
    <property type="entry name" value="DUF4335"/>
</dbReference>
<feature type="region of interest" description="Disordered" evidence="1">
    <location>
        <begin position="196"/>
        <end position="241"/>
    </location>
</feature>
<evidence type="ECO:0000313" key="3">
    <source>
        <dbReference type="Proteomes" id="UP000717364"/>
    </source>
</evidence>
<protein>
    <submittedName>
        <fullName evidence="2">DUF4335 domain-containing protein</fullName>
    </submittedName>
</protein>
<feature type="region of interest" description="Disordered" evidence="1">
    <location>
        <begin position="353"/>
        <end position="420"/>
    </location>
</feature>
<dbReference type="RefSeq" id="WP_215609162.1">
    <property type="nucleotide sequence ID" value="NZ_JADOES010000020.1"/>
</dbReference>
<name>A0A947DFI4_9CYAN</name>
<reference evidence="2" key="1">
    <citation type="submission" date="2020-11" db="EMBL/GenBank/DDBJ databases">
        <authorList>
            <person name="Konstantinou D."/>
            <person name="Gkelis S."/>
            <person name="Popin R."/>
            <person name="Fewer D."/>
            <person name="Sivonen K."/>
        </authorList>
    </citation>
    <scope>NUCLEOTIDE SEQUENCE</scope>
    <source>
        <strain evidence="2">TAU-MAC 1115</strain>
    </source>
</reference>
<dbReference type="Proteomes" id="UP000717364">
    <property type="component" value="Unassembled WGS sequence"/>
</dbReference>
<evidence type="ECO:0000256" key="1">
    <source>
        <dbReference type="SAM" id="MobiDB-lite"/>
    </source>
</evidence>
<dbReference type="AlphaFoldDB" id="A0A947DFI4"/>
<dbReference type="EMBL" id="JADOES010000020">
    <property type="protein sequence ID" value="MBT9316097.1"/>
    <property type="molecule type" value="Genomic_DNA"/>
</dbReference>
<dbReference type="Pfam" id="PF14233">
    <property type="entry name" value="DUF4335"/>
    <property type="match status" value="1"/>
</dbReference>
<organism evidence="2 3">
    <name type="scientific">Leptothoe spongobia TAU-MAC 1115</name>
    <dbReference type="NCBI Taxonomy" id="1967444"/>
    <lineage>
        <taxon>Bacteria</taxon>
        <taxon>Bacillati</taxon>
        <taxon>Cyanobacteriota</taxon>
        <taxon>Cyanophyceae</taxon>
        <taxon>Nodosilineales</taxon>
        <taxon>Cymatolegaceae</taxon>
        <taxon>Leptothoe</taxon>
        <taxon>Leptothoe spongobia</taxon>
    </lineage>
</organism>
<reference evidence="2" key="2">
    <citation type="journal article" date="2021" name="Mar. Drugs">
        <title>Genome Reduction and Secondary Metabolism of the Marine Sponge-Associated Cyanobacterium Leptothoe.</title>
        <authorList>
            <person name="Konstantinou D."/>
            <person name="Popin R.V."/>
            <person name="Fewer D.P."/>
            <person name="Sivonen K."/>
            <person name="Gkelis S."/>
        </authorList>
    </citation>
    <scope>NUCLEOTIDE SEQUENCE</scope>
    <source>
        <strain evidence="2">TAU-MAC 1115</strain>
    </source>
</reference>
<feature type="compositionally biased region" description="Low complexity" evidence="1">
    <location>
        <begin position="225"/>
        <end position="239"/>
    </location>
</feature>
<comment type="caution">
    <text evidence="2">The sequence shown here is derived from an EMBL/GenBank/DDBJ whole genome shotgun (WGS) entry which is preliminary data.</text>
</comment>
<proteinExistence type="predicted"/>
<accession>A0A947DFI4</accession>
<gene>
    <name evidence="2" type="ORF">IXB50_11770</name>
</gene>